<evidence type="ECO:0000313" key="1">
    <source>
        <dbReference type="EMBL" id="KAH3715080.1"/>
    </source>
</evidence>
<reference evidence="1" key="1">
    <citation type="journal article" date="2019" name="bioRxiv">
        <title>The Genome of the Zebra Mussel, Dreissena polymorpha: A Resource for Invasive Species Research.</title>
        <authorList>
            <person name="McCartney M.A."/>
            <person name="Auch B."/>
            <person name="Kono T."/>
            <person name="Mallez S."/>
            <person name="Zhang Y."/>
            <person name="Obille A."/>
            <person name="Becker A."/>
            <person name="Abrahante J.E."/>
            <person name="Garbe J."/>
            <person name="Badalamenti J.P."/>
            <person name="Herman A."/>
            <person name="Mangelson H."/>
            <person name="Liachko I."/>
            <person name="Sullivan S."/>
            <person name="Sone E.D."/>
            <person name="Koren S."/>
            <person name="Silverstein K.A.T."/>
            <person name="Beckman K.B."/>
            <person name="Gohl D.M."/>
        </authorList>
    </citation>
    <scope>NUCLEOTIDE SEQUENCE</scope>
    <source>
        <strain evidence="1">Duluth1</strain>
        <tissue evidence="1">Whole animal</tissue>
    </source>
</reference>
<keyword evidence="2" id="KW-1185">Reference proteome</keyword>
<reference evidence="1" key="2">
    <citation type="submission" date="2020-11" db="EMBL/GenBank/DDBJ databases">
        <authorList>
            <person name="McCartney M.A."/>
            <person name="Auch B."/>
            <person name="Kono T."/>
            <person name="Mallez S."/>
            <person name="Becker A."/>
            <person name="Gohl D.M."/>
            <person name="Silverstein K.A.T."/>
            <person name="Koren S."/>
            <person name="Bechman K.B."/>
            <person name="Herman A."/>
            <person name="Abrahante J.E."/>
            <person name="Garbe J."/>
        </authorList>
    </citation>
    <scope>NUCLEOTIDE SEQUENCE</scope>
    <source>
        <strain evidence="1">Duluth1</strain>
        <tissue evidence="1">Whole animal</tissue>
    </source>
</reference>
<proteinExistence type="predicted"/>
<sequence>MDGPSSSASGLVLKETPIWLKRVVIQGRFSNQPTCSGLRHSQSRGSNQRLLSLLGLTGLREDIEDDVVHMRKNISSSLN</sequence>
<comment type="caution">
    <text evidence="1">The sequence shown here is derived from an EMBL/GenBank/DDBJ whole genome shotgun (WGS) entry which is preliminary data.</text>
</comment>
<dbReference type="EMBL" id="JAIWYP010000013">
    <property type="protein sequence ID" value="KAH3715080.1"/>
    <property type="molecule type" value="Genomic_DNA"/>
</dbReference>
<accession>A0A9D4C0S0</accession>
<name>A0A9D4C0S0_DREPO</name>
<organism evidence="1 2">
    <name type="scientific">Dreissena polymorpha</name>
    <name type="common">Zebra mussel</name>
    <name type="synonym">Mytilus polymorpha</name>
    <dbReference type="NCBI Taxonomy" id="45954"/>
    <lineage>
        <taxon>Eukaryota</taxon>
        <taxon>Metazoa</taxon>
        <taxon>Spiralia</taxon>
        <taxon>Lophotrochozoa</taxon>
        <taxon>Mollusca</taxon>
        <taxon>Bivalvia</taxon>
        <taxon>Autobranchia</taxon>
        <taxon>Heteroconchia</taxon>
        <taxon>Euheterodonta</taxon>
        <taxon>Imparidentia</taxon>
        <taxon>Neoheterodontei</taxon>
        <taxon>Myida</taxon>
        <taxon>Dreissenoidea</taxon>
        <taxon>Dreissenidae</taxon>
        <taxon>Dreissena</taxon>
    </lineage>
</organism>
<gene>
    <name evidence="1" type="ORF">DPMN_057784</name>
</gene>
<dbReference type="Proteomes" id="UP000828390">
    <property type="component" value="Unassembled WGS sequence"/>
</dbReference>
<dbReference type="AlphaFoldDB" id="A0A9D4C0S0"/>
<protein>
    <submittedName>
        <fullName evidence="1">Uncharacterized protein</fullName>
    </submittedName>
</protein>
<evidence type="ECO:0000313" key="2">
    <source>
        <dbReference type="Proteomes" id="UP000828390"/>
    </source>
</evidence>